<keyword evidence="2" id="KW-1133">Transmembrane helix</keyword>
<evidence type="ECO:0000256" key="2">
    <source>
        <dbReference type="SAM" id="Phobius"/>
    </source>
</evidence>
<keyword evidence="2" id="KW-0812">Transmembrane</keyword>
<feature type="region of interest" description="Disordered" evidence="1">
    <location>
        <begin position="131"/>
        <end position="171"/>
    </location>
</feature>
<dbReference type="EMBL" id="HBGF01036118">
    <property type="protein sequence ID" value="CAD9134328.1"/>
    <property type="molecule type" value="Transcribed_RNA"/>
</dbReference>
<reference evidence="3" key="1">
    <citation type="submission" date="2021-01" db="EMBL/GenBank/DDBJ databases">
        <authorList>
            <person name="Corre E."/>
            <person name="Pelletier E."/>
            <person name="Niang G."/>
            <person name="Scheremetjew M."/>
            <person name="Finn R."/>
            <person name="Kale V."/>
            <person name="Holt S."/>
            <person name="Cochrane G."/>
            <person name="Meng A."/>
            <person name="Brown T."/>
            <person name="Cohen L."/>
        </authorList>
    </citation>
    <scope>NUCLEOTIDE SEQUENCE</scope>
    <source>
        <strain evidence="3">CCAP 1951/1</strain>
    </source>
</reference>
<feature type="transmembrane region" description="Helical" evidence="2">
    <location>
        <begin position="35"/>
        <end position="56"/>
    </location>
</feature>
<evidence type="ECO:0000256" key="1">
    <source>
        <dbReference type="SAM" id="MobiDB-lite"/>
    </source>
</evidence>
<keyword evidence="2" id="KW-0472">Membrane</keyword>
<feature type="compositionally biased region" description="Pro residues" evidence="1">
    <location>
        <begin position="12"/>
        <end position="25"/>
    </location>
</feature>
<feature type="region of interest" description="Disordered" evidence="1">
    <location>
        <begin position="190"/>
        <end position="229"/>
    </location>
</feature>
<feature type="region of interest" description="Disordered" evidence="1">
    <location>
        <begin position="1"/>
        <end position="30"/>
    </location>
</feature>
<gene>
    <name evidence="3" type="ORF">NDES1114_LOCUS24214</name>
</gene>
<name>A0A7S1MLW3_NEODS</name>
<feature type="compositionally biased region" description="Polar residues" evidence="1">
    <location>
        <begin position="211"/>
        <end position="223"/>
    </location>
</feature>
<sequence length="487" mass="52893">MGKKKQHRREPTAPPGDPGSGPPPATGAHNANRTAIVAGAVGAGTAIVVAGPTHFANQAAGLGASLWEVASWTAPWVTSAVAILFAVAFAAAICRAAVAVVRCASDMRPFFTRLFSHTPVARRRASTSRVVMPCTESSNPQVSTTAAASAAGVKDLVPDDAGPSPVDTSRAVMSCTTPSNQQVLHGTAAVAARPHAPDDPDPPAEAIHRPSTPTGSEDSSSEVSDPATEVEPEVIVDADGNVMDPKVVSAVKAAFLRYELFDDEEDPGTTYVSDNRRDKKANQRNKRYCQCEKFCDTPCSTEHPDEQQSLYRRWYDYIVGRAFMRGAITLSQYRAAMREHSRCSVCDKPQAPSDVHTNGMCKCSTPQRPLVPMTYYASMSYPVAALSYEMWHKEVAILNETKYDDPADHHIDPDERPSDRVFLNYITKEAASFCVHCRRDIAKPKEAVIDPDPEDDYLGDFQPSGHDTWDNTRVFARLSGDPRFADL</sequence>
<proteinExistence type="predicted"/>
<accession>A0A7S1MLW3</accession>
<protein>
    <submittedName>
        <fullName evidence="3">Uncharacterized protein</fullName>
    </submittedName>
</protein>
<feature type="transmembrane region" description="Helical" evidence="2">
    <location>
        <begin position="76"/>
        <end position="98"/>
    </location>
</feature>
<evidence type="ECO:0000313" key="3">
    <source>
        <dbReference type="EMBL" id="CAD9134328.1"/>
    </source>
</evidence>
<dbReference type="AlphaFoldDB" id="A0A7S1MLW3"/>
<organism evidence="3">
    <name type="scientific">Neobodo designis</name>
    <name type="common">Flagellated protozoan</name>
    <name type="synonym">Bodo designis</name>
    <dbReference type="NCBI Taxonomy" id="312471"/>
    <lineage>
        <taxon>Eukaryota</taxon>
        <taxon>Discoba</taxon>
        <taxon>Euglenozoa</taxon>
        <taxon>Kinetoplastea</taxon>
        <taxon>Metakinetoplastina</taxon>
        <taxon>Neobodonida</taxon>
        <taxon>Neobodo</taxon>
    </lineage>
</organism>